<comment type="similarity">
    <text evidence="1 9 11">Belongs to the peptidase A8 family.</text>
</comment>
<accession>A0ABS7C2G6</accession>
<dbReference type="GO" id="GO:0004190">
    <property type="term" value="F:aspartic-type endopeptidase activity"/>
    <property type="evidence" value="ECO:0007669"/>
    <property type="project" value="UniProtKB-EC"/>
</dbReference>
<dbReference type="PANTHER" id="PTHR33695">
    <property type="entry name" value="LIPOPROTEIN SIGNAL PEPTIDASE"/>
    <property type="match status" value="1"/>
</dbReference>
<comment type="caution">
    <text evidence="13">The sequence shown here is derived from an EMBL/GenBank/DDBJ whole genome shotgun (WGS) entry which is preliminary data.</text>
</comment>
<evidence type="ECO:0000256" key="8">
    <source>
        <dbReference type="ARBA" id="ARBA00023136"/>
    </source>
</evidence>
<feature type="transmembrane region" description="Helical" evidence="9">
    <location>
        <begin position="63"/>
        <end position="80"/>
    </location>
</feature>
<feature type="transmembrane region" description="Helical" evidence="9">
    <location>
        <begin position="6"/>
        <end position="25"/>
    </location>
</feature>
<evidence type="ECO:0000256" key="3">
    <source>
        <dbReference type="ARBA" id="ARBA00022670"/>
    </source>
</evidence>
<feature type="transmembrane region" description="Helical" evidence="9">
    <location>
        <begin position="127"/>
        <end position="147"/>
    </location>
</feature>
<keyword evidence="8 9" id="KW-0472">Membrane</keyword>
<comment type="catalytic activity">
    <reaction evidence="9 10">
        <text>Release of signal peptides from bacterial membrane prolipoproteins. Hydrolyzes -Xaa-Yaa-Zaa-|-(S,diacylglyceryl)Cys-, in which Xaa is hydrophobic (preferably Leu), and Yaa (Ala or Ser) and Zaa (Gly or Ala) have small, neutral side chains.</text>
        <dbReference type="EC" id="3.4.23.36"/>
    </reaction>
</comment>
<comment type="subcellular location">
    <subcellularLocation>
        <location evidence="9">Cell membrane</location>
        <topology evidence="9">Multi-pass membrane protein</topology>
    </subcellularLocation>
</comment>
<dbReference type="HAMAP" id="MF_00161">
    <property type="entry name" value="LspA"/>
    <property type="match status" value="1"/>
</dbReference>
<evidence type="ECO:0000256" key="11">
    <source>
        <dbReference type="RuleBase" id="RU004181"/>
    </source>
</evidence>
<gene>
    <name evidence="9 13" type="primary">lspA</name>
    <name evidence="13" type="ORF">K0U00_13650</name>
</gene>
<dbReference type="Pfam" id="PF01252">
    <property type="entry name" value="Peptidase_A8"/>
    <property type="match status" value="1"/>
</dbReference>
<evidence type="ECO:0000256" key="10">
    <source>
        <dbReference type="RuleBase" id="RU000594"/>
    </source>
</evidence>
<evidence type="ECO:0000256" key="6">
    <source>
        <dbReference type="ARBA" id="ARBA00022801"/>
    </source>
</evidence>
<comment type="function">
    <text evidence="9 10">This protein specifically catalyzes the removal of signal peptides from prolipoproteins.</text>
</comment>
<proteinExistence type="inferred from homology"/>
<comment type="pathway">
    <text evidence="9">Protein modification; lipoprotein biosynthesis (signal peptide cleavage).</text>
</comment>
<evidence type="ECO:0000256" key="1">
    <source>
        <dbReference type="ARBA" id="ARBA00006139"/>
    </source>
</evidence>
<sequence length="188" mass="21191">MFLRLYYYWIALFVFVIDWVTKRLIENNLVIGEKINVLGDGFFIITSLRNEGAAFGILQQQQVLFVCITLVVVAGIVWYLQKNRQTGKPLLLVGLGMVLGGAVGNFLDRALYGHVVDFLQFTFGRYIFPIFNLADSGIVCGVALILLDAILSMKNENGDSNEHKEPIEQDRQDGQDGHDSKQEHQPIQ</sequence>
<dbReference type="PROSITE" id="PS00855">
    <property type="entry name" value="SPASE_II"/>
    <property type="match status" value="1"/>
</dbReference>
<dbReference type="PRINTS" id="PR00781">
    <property type="entry name" value="LIPOSIGPTASE"/>
</dbReference>
<name>A0ABS7C2G6_9BACL</name>
<evidence type="ECO:0000313" key="13">
    <source>
        <dbReference type="EMBL" id="MBW7455080.1"/>
    </source>
</evidence>
<keyword evidence="3 9" id="KW-0645">Protease</keyword>
<reference evidence="13 14" key="1">
    <citation type="submission" date="2021-07" db="EMBL/GenBank/DDBJ databases">
        <title>Paenibacillus radiodurans sp. nov., isolated from the southeastern edge of Tengger Desert.</title>
        <authorList>
            <person name="Zhang G."/>
        </authorList>
    </citation>
    <scope>NUCLEOTIDE SEQUENCE [LARGE SCALE GENOMIC DNA]</scope>
    <source>
        <strain evidence="13 14">CCM 7311</strain>
    </source>
</reference>
<evidence type="ECO:0000256" key="7">
    <source>
        <dbReference type="ARBA" id="ARBA00022989"/>
    </source>
</evidence>
<feature type="region of interest" description="Disordered" evidence="12">
    <location>
        <begin position="157"/>
        <end position="188"/>
    </location>
</feature>
<keyword evidence="7 9" id="KW-1133">Transmembrane helix</keyword>
<dbReference type="Proteomes" id="UP001519887">
    <property type="component" value="Unassembled WGS sequence"/>
</dbReference>
<feature type="active site" evidence="9">
    <location>
        <position position="135"/>
    </location>
</feature>
<dbReference type="InterPro" id="IPR001872">
    <property type="entry name" value="Peptidase_A8"/>
</dbReference>
<keyword evidence="2 9" id="KW-1003">Cell membrane</keyword>
<dbReference type="NCBIfam" id="TIGR00077">
    <property type="entry name" value="lspA"/>
    <property type="match status" value="1"/>
</dbReference>
<evidence type="ECO:0000256" key="4">
    <source>
        <dbReference type="ARBA" id="ARBA00022692"/>
    </source>
</evidence>
<evidence type="ECO:0000256" key="5">
    <source>
        <dbReference type="ARBA" id="ARBA00022750"/>
    </source>
</evidence>
<dbReference type="EMBL" id="JAHZIK010000299">
    <property type="protein sequence ID" value="MBW7455080.1"/>
    <property type="molecule type" value="Genomic_DNA"/>
</dbReference>
<protein>
    <recommendedName>
        <fullName evidence="9">Lipoprotein signal peptidase</fullName>
        <ecNumber evidence="9">3.4.23.36</ecNumber>
    </recommendedName>
    <alternativeName>
        <fullName evidence="9">Prolipoprotein signal peptidase</fullName>
    </alternativeName>
    <alternativeName>
        <fullName evidence="9">Signal peptidase II</fullName>
        <shortName evidence="9">SPase II</shortName>
    </alternativeName>
</protein>
<evidence type="ECO:0000256" key="9">
    <source>
        <dbReference type="HAMAP-Rule" id="MF_00161"/>
    </source>
</evidence>
<evidence type="ECO:0000256" key="2">
    <source>
        <dbReference type="ARBA" id="ARBA00022475"/>
    </source>
</evidence>
<organism evidence="13 14">
    <name type="scientific">Paenibacillus sepulcri</name>
    <dbReference type="NCBI Taxonomy" id="359917"/>
    <lineage>
        <taxon>Bacteria</taxon>
        <taxon>Bacillati</taxon>
        <taxon>Bacillota</taxon>
        <taxon>Bacilli</taxon>
        <taxon>Bacillales</taxon>
        <taxon>Paenibacillaceae</taxon>
        <taxon>Paenibacillus</taxon>
    </lineage>
</organism>
<feature type="transmembrane region" description="Helical" evidence="9">
    <location>
        <begin position="89"/>
        <end position="107"/>
    </location>
</feature>
<keyword evidence="4 9" id="KW-0812">Transmembrane</keyword>
<dbReference type="RefSeq" id="WP_210046587.1">
    <property type="nucleotide sequence ID" value="NZ_JBHLVU010000031.1"/>
</dbReference>
<keyword evidence="5 9" id="KW-0064">Aspartyl protease</keyword>
<feature type="active site" evidence="9">
    <location>
        <position position="117"/>
    </location>
</feature>
<keyword evidence="14" id="KW-1185">Reference proteome</keyword>
<dbReference type="PANTHER" id="PTHR33695:SF1">
    <property type="entry name" value="LIPOPROTEIN SIGNAL PEPTIDASE"/>
    <property type="match status" value="1"/>
</dbReference>
<keyword evidence="6 9" id="KW-0378">Hydrolase</keyword>
<evidence type="ECO:0000313" key="14">
    <source>
        <dbReference type="Proteomes" id="UP001519887"/>
    </source>
</evidence>
<evidence type="ECO:0000256" key="12">
    <source>
        <dbReference type="SAM" id="MobiDB-lite"/>
    </source>
</evidence>
<dbReference type="EC" id="3.4.23.36" evidence="9"/>